<evidence type="ECO:0000256" key="1">
    <source>
        <dbReference type="ARBA" id="ARBA00022801"/>
    </source>
</evidence>
<name>A0ABT1CWN5_9HYPH</name>
<sequence length="261" mass="27775">MADGLRPRPVVLLHGWTMRGAIFNDLIARLPAELDCHAPDLPGHGELAAAEPSLSAAARTLSALLEERDLTDVVLVGWSMGAAVAWRYVEDFGADRIAGLMSVDMSPKLACGPDWPHGLIGQSAEDLETTTKRMIADWPGMAEAIATTMFGHREGAPGYSRGDALAQILSNDPAKMIAMWKALALMDQRQVIKTLPCPLLASAGALSRVYPASSAAWLAETAPRGEMHSFSASGHSPHLEEPDAFAARLVDFATSLQPSVA</sequence>
<feature type="domain" description="AB hydrolase-1" evidence="2">
    <location>
        <begin position="10"/>
        <end position="247"/>
    </location>
</feature>
<dbReference type="InterPro" id="IPR029058">
    <property type="entry name" value="AB_hydrolase_fold"/>
</dbReference>
<reference evidence="3 4" key="1">
    <citation type="submission" date="2020-01" db="EMBL/GenBank/DDBJ databases">
        <title>Genomes of bacteria type strains.</title>
        <authorList>
            <person name="Chen J."/>
            <person name="Zhu S."/>
            <person name="Yang J."/>
        </authorList>
    </citation>
    <scope>NUCLEOTIDE SEQUENCE [LARGE SCALE GENOMIC DNA]</scope>
    <source>
        <strain evidence="3 4">DSM 16655</strain>
    </source>
</reference>
<dbReference type="InterPro" id="IPR000073">
    <property type="entry name" value="AB_hydrolase_1"/>
</dbReference>
<dbReference type="Gene3D" id="3.40.50.1820">
    <property type="entry name" value="alpha/beta hydrolase"/>
    <property type="match status" value="1"/>
</dbReference>
<accession>A0ABT1CWN5</accession>
<dbReference type="SUPFAM" id="SSF53474">
    <property type="entry name" value="alpha/beta-Hydrolases"/>
    <property type="match status" value="1"/>
</dbReference>
<organism evidence="3 4">
    <name type="scientific">Hoeflea alexandrii</name>
    <dbReference type="NCBI Taxonomy" id="288436"/>
    <lineage>
        <taxon>Bacteria</taxon>
        <taxon>Pseudomonadati</taxon>
        <taxon>Pseudomonadota</taxon>
        <taxon>Alphaproteobacteria</taxon>
        <taxon>Hyphomicrobiales</taxon>
        <taxon>Rhizobiaceae</taxon>
        <taxon>Hoeflea</taxon>
    </lineage>
</organism>
<dbReference type="EMBL" id="JAAAML010000004">
    <property type="protein sequence ID" value="MCO6410606.1"/>
    <property type="molecule type" value="Genomic_DNA"/>
</dbReference>
<comment type="caution">
    <text evidence="3">The sequence shown here is derived from an EMBL/GenBank/DDBJ whole genome shotgun (WGS) entry which is preliminary data.</text>
</comment>
<protein>
    <submittedName>
        <fullName evidence="3">Alpha/beta fold hydrolase</fullName>
    </submittedName>
</protein>
<dbReference type="Proteomes" id="UP001320715">
    <property type="component" value="Unassembled WGS sequence"/>
</dbReference>
<dbReference type="Pfam" id="PF12697">
    <property type="entry name" value="Abhydrolase_6"/>
    <property type="match status" value="1"/>
</dbReference>
<keyword evidence="4" id="KW-1185">Reference proteome</keyword>
<proteinExistence type="predicted"/>
<evidence type="ECO:0000313" key="4">
    <source>
        <dbReference type="Proteomes" id="UP001320715"/>
    </source>
</evidence>
<dbReference type="GO" id="GO:0016787">
    <property type="term" value="F:hydrolase activity"/>
    <property type="evidence" value="ECO:0007669"/>
    <property type="project" value="UniProtKB-KW"/>
</dbReference>
<gene>
    <name evidence="3" type="ORF">GTW23_20690</name>
</gene>
<evidence type="ECO:0000313" key="3">
    <source>
        <dbReference type="EMBL" id="MCO6410606.1"/>
    </source>
</evidence>
<keyword evidence="1 3" id="KW-0378">Hydrolase</keyword>
<dbReference type="PANTHER" id="PTHR43798:SF31">
    <property type="entry name" value="AB HYDROLASE SUPERFAMILY PROTEIN YCLE"/>
    <property type="match status" value="1"/>
</dbReference>
<dbReference type="InterPro" id="IPR050266">
    <property type="entry name" value="AB_hydrolase_sf"/>
</dbReference>
<evidence type="ECO:0000259" key="2">
    <source>
        <dbReference type="Pfam" id="PF12697"/>
    </source>
</evidence>
<dbReference type="PANTHER" id="PTHR43798">
    <property type="entry name" value="MONOACYLGLYCEROL LIPASE"/>
    <property type="match status" value="1"/>
</dbReference>
<dbReference type="RefSeq" id="WP_252917330.1">
    <property type="nucleotide sequence ID" value="NZ_JAAAML010000004.1"/>
</dbReference>